<dbReference type="RefSeq" id="WP_173811873.1">
    <property type="nucleotide sequence ID" value="NZ_JABSNP010000025.1"/>
</dbReference>
<protein>
    <recommendedName>
        <fullName evidence="3">DUF4268 domain-containing protein</fullName>
    </recommendedName>
</protein>
<evidence type="ECO:0000313" key="2">
    <source>
        <dbReference type="Proteomes" id="UP000779507"/>
    </source>
</evidence>
<reference evidence="1 2" key="1">
    <citation type="submission" date="2020-05" db="EMBL/GenBank/DDBJ databases">
        <title>Genomic Encyclopedia of Type Strains, Phase IV (KMG-V): Genome sequencing to study the core and pangenomes of soil and plant-associated prokaryotes.</title>
        <authorList>
            <person name="Whitman W."/>
        </authorList>
    </citation>
    <scope>NUCLEOTIDE SEQUENCE [LARGE SCALE GENOMIC DNA]</scope>
    <source>
        <strain evidence="1 2">9A</strain>
    </source>
</reference>
<keyword evidence="2" id="KW-1185">Reference proteome</keyword>
<dbReference type="Pfam" id="PF14119">
    <property type="entry name" value="DUF4288"/>
    <property type="match status" value="1"/>
</dbReference>
<evidence type="ECO:0008006" key="3">
    <source>
        <dbReference type="Google" id="ProtNLM"/>
    </source>
</evidence>
<gene>
    <name evidence="1" type="ORF">HNP98_003959</name>
</gene>
<dbReference type="InterPro" id="IPR025630">
    <property type="entry name" value="DUF4288"/>
</dbReference>
<accession>A0ABX2FXI0</accession>
<sequence length="159" mass="18270">MRLGSRIRPTGITAKLRVHQLLSLLQQPCVNDITIQSIDNLPPKATILKPLFWSIQARFAIQIENQTTGMQKFEDRLLLIRAPTEEEAKQKLLRSFEAYAEPYLNSAGLLVRWQFEAFTDSYCLDINSSEELLSEQGVEIFSTLGNRRLRMGMDWKSNP</sequence>
<dbReference type="EMBL" id="JABSNP010000025">
    <property type="protein sequence ID" value="NRT21114.1"/>
    <property type="molecule type" value="Genomic_DNA"/>
</dbReference>
<proteinExistence type="predicted"/>
<organism evidence="1 2">
    <name type="scientific">Hymenobacter caeli</name>
    <dbReference type="NCBI Taxonomy" id="2735894"/>
    <lineage>
        <taxon>Bacteria</taxon>
        <taxon>Pseudomonadati</taxon>
        <taxon>Bacteroidota</taxon>
        <taxon>Cytophagia</taxon>
        <taxon>Cytophagales</taxon>
        <taxon>Hymenobacteraceae</taxon>
        <taxon>Hymenobacter</taxon>
    </lineage>
</organism>
<dbReference type="Proteomes" id="UP000779507">
    <property type="component" value="Unassembled WGS sequence"/>
</dbReference>
<comment type="caution">
    <text evidence="1">The sequence shown here is derived from an EMBL/GenBank/DDBJ whole genome shotgun (WGS) entry which is preliminary data.</text>
</comment>
<name>A0ABX2FXI0_9BACT</name>
<evidence type="ECO:0000313" key="1">
    <source>
        <dbReference type="EMBL" id="NRT21114.1"/>
    </source>
</evidence>